<reference evidence="2" key="1">
    <citation type="submission" date="2014-09" db="EMBL/GenBank/DDBJ databases">
        <authorList>
            <person name="Magalhaes I.L.F."/>
            <person name="Oliveira U."/>
            <person name="Santos F.R."/>
            <person name="Vidigal T.H.D.A."/>
            <person name="Brescovit A.D."/>
            <person name="Santos A.J."/>
        </authorList>
    </citation>
    <scope>NUCLEOTIDE SEQUENCE</scope>
    <source>
        <tissue evidence="2">Shoot tissue taken approximately 20 cm above the soil surface</tissue>
    </source>
</reference>
<organism evidence="2">
    <name type="scientific">Arundo donax</name>
    <name type="common">Giant reed</name>
    <name type="synonym">Donax arundinaceus</name>
    <dbReference type="NCBI Taxonomy" id="35708"/>
    <lineage>
        <taxon>Eukaryota</taxon>
        <taxon>Viridiplantae</taxon>
        <taxon>Streptophyta</taxon>
        <taxon>Embryophyta</taxon>
        <taxon>Tracheophyta</taxon>
        <taxon>Spermatophyta</taxon>
        <taxon>Magnoliopsida</taxon>
        <taxon>Liliopsida</taxon>
        <taxon>Poales</taxon>
        <taxon>Poaceae</taxon>
        <taxon>PACMAD clade</taxon>
        <taxon>Arundinoideae</taxon>
        <taxon>Arundineae</taxon>
        <taxon>Arundo</taxon>
    </lineage>
</organism>
<reference evidence="2" key="2">
    <citation type="journal article" date="2015" name="Data Brief">
        <title>Shoot transcriptome of the giant reed, Arundo donax.</title>
        <authorList>
            <person name="Barrero R.A."/>
            <person name="Guerrero F.D."/>
            <person name="Moolhuijzen P."/>
            <person name="Goolsby J.A."/>
            <person name="Tidwell J."/>
            <person name="Bellgard S.E."/>
            <person name="Bellgard M.I."/>
        </authorList>
    </citation>
    <scope>NUCLEOTIDE SEQUENCE</scope>
    <source>
        <tissue evidence="2">Shoot tissue taken approximately 20 cm above the soil surface</tissue>
    </source>
</reference>
<name>A0A0A9B0C1_ARUDO</name>
<evidence type="ECO:0000256" key="1">
    <source>
        <dbReference type="SAM" id="MobiDB-lite"/>
    </source>
</evidence>
<accession>A0A0A9B0C1</accession>
<sequence>MLRRRPAWASWVDRVALGGAHSLPQSHARDASARATSWCLCGAPSSCHAGRRRDPAVARPALRSHR</sequence>
<feature type="region of interest" description="Disordered" evidence="1">
    <location>
        <begin position="47"/>
        <end position="66"/>
    </location>
</feature>
<proteinExistence type="predicted"/>
<protein>
    <submittedName>
        <fullName evidence="2">Uncharacterized protein</fullName>
    </submittedName>
</protein>
<dbReference type="EMBL" id="GBRH01240446">
    <property type="protein sequence ID" value="JAD57449.1"/>
    <property type="molecule type" value="Transcribed_RNA"/>
</dbReference>
<evidence type="ECO:0000313" key="2">
    <source>
        <dbReference type="EMBL" id="JAD57449.1"/>
    </source>
</evidence>
<dbReference type="AlphaFoldDB" id="A0A0A9B0C1"/>